<sequence>MATARTPDDRALHKDREIPFLASRASGVATKGAFSQILRHHTLSEGQNHFSDVDLAPLTPDWYSRAERESRRVPHSAFPPSEEKQSLLAHSLGKRGATPHVEPRESSLSTNARVVGSRIRDRPQDFVAPNAMSFINWQMLGATMLHPALQVTGSPLTAPPIIFHQPDPAVAMSQHGKVIAVAAACMVAGLVIMLFCCFMVRRKRAHEAYMAKPLILPNQA</sequence>
<keyword evidence="5" id="KW-1185">Reference proteome</keyword>
<evidence type="ECO:0000313" key="3">
    <source>
        <dbReference type="EMBL" id="CBZ51303.1"/>
    </source>
</evidence>
<dbReference type="GeneID" id="13440288"/>
<accession>F0VAP5</accession>
<gene>
    <name evidence="4" type="ORF">BN1204_043690</name>
    <name evidence="3" type="ORF">NCLIV_043690</name>
</gene>
<dbReference type="EMBL" id="FR823385">
    <property type="protein sequence ID" value="CBZ51303.1"/>
    <property type="molecule type" value="Genomic_DNA"/>
</dbReference>
<evidence type="ECO:0000256" key="2">
    <source>
        <dbReference type="SAM" id="Phobius"/>
    </source>
</evidence>
<keyword evidence="2" id="KW-1133">Transmembrane helix</keyword>
<dbReference type="RefSeq" id="XP_003881336.1">
    <property type="nucleotide sequence ID" value="XM_003881287.1"/>
</dbReference>
<evidence type="ECO:0000313" key="5">
    <source>
        <dbReference type="Proteomes" id="UP000007494"/>
    </source>
</evidence>
<dbReference type="Proteomes" id="UP000007494">
    <property type="component" value="Chromosome IX"/>
</dbReference>
<feature type="transmembrane region" description="Helical" evidence="2">
    <location>
        <begin position="178"/>
        <end position="200"/>
    </location>
</feature>
<dbReference type="InParanoid" id="F0VAP5"/>
<dbReference type="OrthoDB" id="333820at2759"/>
<dbReference type="eggNOG" id="ENOG502R0DM">
    <property type="taxonomic scope" value="Eukaryota"/>
</dbReference>
<keyword evidence="2" id="KW-0472">Membrane</keyword>
<dbReference type="AlphaFoldDB" id="F0VAP5"/>
<reference evidence="5" key="3">
    <citation type="journal article" date="2012" name="PLoS Pathog.">
        <title>Comparative genomics of the apicomplexan parasites Toxoplasma gondii and Neospora caninum: Coccidia differing in host range and transmission strategy.</title>
        <authorList>
            <person name="Reid A.J."/>
            <person name="Vermont S.J."/>
            <person name="Cotton J.A."/>
            <person name="Harris D."/>
            <person name="Hill-Cawthorne G.A."/>
            <person name="Konen-Waisman S."/>
            <person name="Latham S.M."/>
            <person name="Mourier T."/>
            <person name="Norton R."/>
            <person name="Quail M.A."/>
            <person name="Sanders M."/>
            <person name="Shanmugam D."/>
            <person name="Sohal A."/>
            <person name="Wasmuth J.D."/>
            <person name="Brunk B."/>
            <person name="Grigg M.E."/>
            <person name="Howard J.C."/>
            <person name="Parkinson J."/>
            <person name="Roos D.S."/>
            <person name="Trees A.J."/>
            <person name="Berriman M."/>
            <person name="Pain A."/>
            <person name="Wastling J.M."/>
        </authorList>
    </citation>
    <scope>NUCLEOTIDE SEQUENCE [LARGE SCALE GENOMIC DNA]</scope>
    <source>
        <strain evidence="5">Liverpool</strain>
    </source>
</reference>
<proteinExistence type="predicted"/>
<organism evidence="3 5">
    <name type="scientific">Neospora caninum (strain Liverpool)</name>
    <dbReference type="NCBI Taxonomy" id="572307"/>
    <lineage>
        <taxon>Eukaryota</taxon>
        <taxon>Sar</taxon>
        <taxon>Alveolata</taxon>
        <taxon>Apicomplexa</taxon>
        <taxon>Conoidasida</taxon>
        <taxon>Coccidia</taxon>
        <taxon>Eucoccidiorida</taxon>
        <taxon>Eimeriorina</taxon>
        <taxon>Sarcocystidae</taxon>
        <taxon>Neospora</taxon>
    </lineage>
</organism>
<feature type="region of interest" description="Disordered" evidence="1">
    <location>
        <begin position="72"/>
        <end position="108"/>
    </location>
</feature>
<dbReference type="EMBL" id="LN714484">
    <property type="protein sequence ID" value="CEL68617.1"/>
    <property type="molecule type" value="Genomic_DNA"/>
</dbReference>
<evidence type="ECO:0008006" key="6">
    <source>
        <dbReference type="Google" id="ProtNLM"/>
    </source>
</evidence>
<evidence type="ECO:0000313" key="4">
    <source>
        <dbReference type="EMBL" id="CEL68617.1"/>
    </source>
</evidence>
<reference evidence="3" key="1">
    <citation type="submission" date="2011-02" db="EMBL/GenBank/DDBJ databases">
        <authorList>
            <person name="Aslett M."/>
        </authorList>
    </citation>
    <scope>NUCLEOTIDE SEQUENCE</scope>
    <source>
        <strain evidence="3">Liverpool</strain>
    </source>
</reference>
<reference evidence="4" key="4">
    <citation type="journal article" date="2015" name="PLoS ONE">
        <title>Comprehensive Evaluation of Toxoplasma gondii VEG and Neospora caninum LIV Genomes with Tachyzoite Stage Transcriptome and Proteome Defines Novel Transcript Features.</title>
        <authorList>
            <person name="Ramaprasad A."/>
            <person name="Mourier T."/>
            <person name="Naeem R."/>
            <person name="Malas T.B."/>
            <person name="Moussa E."/>
            <person name="Panigrahi A."/>
            <person name="Vermont S.J."/>
            <person name="Otto T.D."/>
            <person name="Wastling J."/>
            <person name="Pain A."/>
        </authorList>
    </citation>
    <scope>NUCLEOTIDE SEQUENCE</scope>
    <source>
        <strain evidence="4">Liverpool</strain>
    </source>
</reference>
<reference evidence="3" key="2">
    <citation type="submission" date="2011-03" db="EMBL/GenBank/DDBJ databases">
        <title>Comparative genomics and transcriptomics of Neospora caninum and Toxoplasma gondii.</title>
        <authorList>
            <person name="Reid A.J."/>
            <person name="Sohal A."/>
            <person name="Harris D."/>
            <person name="Quail M."/>
            <person name="Sanders M."/>
            <person name="Berriman M."/>
            <person name="Wastling J.M."/>
            <person name="Pain A."/>
        </authorList>
    </citation>
    <scope>NUCLEOTIDE SEQUENCE</scope>
    <source>
        <strain evidence="3">Liverpool</strain>
    </source>
</reference>
<evidence type="ECO:0000256" key="1">
    <source>
        <dbReference type="SAM" id="MobiDB-lite"/>
    </source>
</evidence>
<keyword evidence="2" id="KW-0812">Transmembrane</keyword>
<dbReference type="VEuPathDB" id="ToxoDB:NCLIV_043690"/>
<protein>
    <recommendedName>
        <fullName evidence="6">Transmembrane protein</fullName>
    </recommendedName>
</protein>
<name>F0VAP5_NEOCL</name>